<dbReference type="NCBIfam" id="TIGR00593">
    <property type="entry name" value="pola"/>
    <property type="match status" value="1"/>
</dbReference>
<evidence type="ECO:0000256" key="9">
    <source>
        <dbReference type="ARBA" id="ARBA00022801"/>
    </source>
</evidence>
<dbReference type="Gene3D" id="3.30.420.10">
    <property type="entry name" value="Ribonuclease H-like superfamily/Ribonuclease H"/>
    <property type="match status" value="1"/>
</dbReference>
<dbReference type="InterPro" id="IPR002298">
    <property type="entry name" value="DNA_polymerase_A"/>
</dbReference>
<dbReference type="CDD" id="cd08637">
    <property type="entry name" value="DNA_pol_A_pol_I_C"/>
    <property type="match status" value="1"/>
</dbReference>
<keyword evidence="13 16" id="KW-0234">DNA repair</keyword>
<keyword evidence="8 16" id="KW-0227">DNA damage</keyword>
<evidence type="ECO:0000259" key="18">
    <source>
        <dbReference type="SMART" id="SM00475"/>
    </source>
</evidence>
<dbReference type="NCBIfam" id="NF004397">
    <property type="entry name" value="PRK05755.1"/>
    <property type="match status" value="1"/>
</dbReference>
<evidence type="ECO:0000313" key="20">
    <source>
        <dbReference type="EMBL" id="MFO3667357.1"/>
    </source>
</evidence>
<dbReference type="InterPro" id="IPR018320">
    <property type="entry name" value="DNA_polymerase_1"/>
</dbReference>
<evidence type="ECO:0000256" key="1">
    <source>
        <dbReference type="ARBA" id="ARBA00007705"/>
    </source>
</evidence>
<dbReference type="SUPFAM" id="SSF88723">
    <property type="entry name" value="PIN domain-like"/>
    <property type="match status" value="1"/>
</dbReference>
<dbReference type="InterPro" id="IPR002562">
    <property type="entry name" value="3'-5'_exonuclease_dom"/>
</dbReference>
<dbReference type="Pfam" id="PF00476">
    <property type="entry name" value="DNA_pol_A"/>
    <property type="match status" value="1"/>
</dbReference>
<dbReference type="EC" id="2.7.7.7" evidence="2 15"/>
<dbReference type="InterPro" id="IPR002421">
    <property type="entry name" value="5-3_exonuclease"/>
</dbReference>
<evidence type="ECO:0000256" key="14">
    <source>
        <dbReference type="ARBA" id="ARBA00049244"/>
    </source>
</evidence>
<dbReference type="PROSITE" id="PS00447">
    <property type="entry name" value="DNA_POLYMERASE_A"/>
    <property type="match status" value="1"/>
</dbReference>
<dbReference type="SMART" id="SM00482">
    <property type="entry name" value="POLAc"/>
    <property type="match status" value="1"/>
</dbReference>
<dbReference type="InterPro" id="IPR001098">
    <property type="entry name" value="DNA-dir_DNA_pol_A_palm_dom"/>
</dbReference>
<comment type="caution">
    <text evidence="20">The sequence shown here is derived from an EMBL/GenBank/DDBJ whole genome shotgun (WGS) entry which is preliminary data.</text>
</comment>
<dbReference type="Gene3D" id="1.20.1060.10">
    <property type="entry name" value="Taq DNA Polymerase, Chain T, domain 4"/>
    <property type="match status" value="1"/>
</dbReference>
<evidence type="ECO:0000256" key="4">
    <source>
        <dbReference type="ARBA" id="ARBA00022679"/>
    </source>
</evidence>
<keyword evidence="9" id="KW-0378">Hydrolase</keyword>
<dbReference type="SUPFAM" id="SSF56672">
    <property type="entry name" value="DNA/RNA polymerases"/>
    <property type="match status" value="1"/>
</dbReference>
<feature type="domain" description="DNA-directed DNA polymerase family A palm" evidence="19">
    <location>
        <begin position="637"/>
        <end position="843"/>
    </location>
</feature>
<keyword evidence="4 16" id="KW-0808">Transferase</keyword>
<evidence type="ECO:0000256" key="16">
    <source>
        <dbReference type="RuleBase" id="RU004460"/>
    </source>
</evidence>
<dbReference type="Pfam" id="PF01367">
    <property type="entry name" value="5_3_exonuc"/>
    <property type="match status" value="1"/>
</dbReference>
<comment type="catalytic activity">
    <reaction evidence="14 16">
        <text>DNA(n) + a 2'-deoxyribonucleoside 5'-triphosphate = DNA(n+1) + diphosphate</text>
        <dbReference type="Rhea" id="RHEA:22508"/>
        <dbReference type="Rhea" id="RHEA-COMP:17339"/>
        <dbReference type="Rhea" id="RHEA-COMP:17340"/>
        <dbReference type="ChEBI" id="CHEBI:33019"/>
        <dbReference type="ChEBI" id="CHEBI:61560"/>
        <dbReference type="ChEBI" id="CHEBI:173112"/>
        <dbReference type="EC" id="2.7.7.7"/>
    </reaction>
</comment>
<keyword evidence="6 16" id="KW-0235">DNA replication</keyword>
<evidence type="ECO:0000256" key="10">
    <source>
        <dbReference type="ARBA" id="ARBA00022839"/>
    </source>
</evidence>
<evidence type="ECO:0000256" key="7">
    <source>
        <dbReference type="ARBA" id="ARBA00022722"/>
    </source>
</evidence>
<dbReference type="Gene3D" id="3.30.70.370">
    <property type="match status" value="1"/>
</dbReference>
<proteinExistence type="inferred from homology"/>
<keyword evidence="21" id="KW-1185">Reference proteome</keyword>
<dbReference type="InterPro" id="IPR019760">
    <property type="entry name" value="DNA-dir_DNA_pol_A_CS"/>
</dbReference>
<dbReference type="SUPFAM" id="SSF47807">
    <property type="entry name" value="5' to 3' exonuclease, C-terminal subdomain"/>
    <property type="match status" value="1"/>
</dbReference>
<keyword evidence="11 16" id="KW-0239">DNA-directed DNA polymerase</keyword>
<name>A0ABW9MDF4_9FIRM</name>
<accession>A0ABW9MDF4</accession>
<dbReference type="SUPFAM" id="SSF53098">
    <property type="entry name" value="Ribonuclease H-like"/>
    <property type="match status" value="1"/>
</dbReference>
<dbReference type="PANTHER" id="PTHR10133">
    <property type="entry name" value="DNA POLYMERASE I"/>
    <property type="match status" value="1"/>
</dbReference>
<feature type="domain" description="5'-3' exonuclease" evidence="18">
    <location>
        <begin position="2"/>
        <end position="262"/>
    </location>
</feature>
<dbReference type="SMART" id="SM00475">
    <property type="entry name" value="53EXOc"/>
    <property type="match status" value="1"/>
</dbReference>
<evidence type="ECO:0000256" key="6">
    <source>
        <dbReference type="ARBA" id="ARBA00022705"/>
    </source>
</evidence>
<dbReference type="SMART" id="SM00279">
    <property type="entry name" value="HhH2"/>
    <property type="match status" value="1"/>
</dbReference>
<evidence type="ECO:0000256" key="11">
    <source>
        <dbReference type="ARBA" id="ARBA00022932"/>
    </source>
</evidence>
<dbReference type="InterPro" id="IPR036397">
    <property type="entry name" value="RNaseH_sf"/>
</dbReference>
<keyword evidence="7" id="KW-0540">Nuclease</keyword>
<dbReference type="Proteomes" id="UP001637994">
    <property type="component" value="Unassembled WGS sequence"/>
</dbReference>
<evidence type="ECO:0000313" key="21">
    <source>
        <dbReference type="Proteomes" id="UP001637994"/>
    </source>
</evidence>
<evidence type="ECO:0000256" key="3">
    <source>
        <dbReference type="ARBA" id="ARBA00020311"/>
    </source>
</evidence>
<keyword evidence="10" id="KW-0269">Exonuclease</keyword>
<dbReference type="SMART" id="SM00474">
    <property type="entry name" value="35EXOc"/>
    <property type="match status" value="1"/>
</dbReference>
<evidence type="ECO:0000256" key="15">
    <source>
        <dbReference type="NCBIfam" id="TIGR00593"/>
    </source>
</evidence>
<evidence type="ECO:0000259" key="19">
    <source>
        <dbReference type="SMART" id="SM00482"/>
    </source>
</evidence>
<dbReference type="InterPro" id="IPR012337">
    <property type="entry name" value="RNaseH-like_sf"/>
</dbReference>
<dbReference type="Gene3D" id="3.40.50.1010">
    <property type="entry name" value="5'-nuclease"/>
    <property type="match status" value="1"/>
</dbReference>
<dbReference type="RefSeq" id="WP_410035678.1">
    <property type="nucleotide sequence ID" value="NZ_JBGMEF010000019.1"/>
</dbReference>
<evidence type="ECO:0000256" key="2">
    <source>
        <dbReference type="ARBA" id="ARBA00012417"/>
    </source>
</evidence>
<reference evidence="20 21" key="1">
    <citation type="journal article" date="2025" name="Anaerobe">
        <title>Description of Anaerococcus kampingiae sp. nov., Anaerococcus groningensis sp. nov., Anaerococcus martiniensis sp. nov., and Anaerococcus cruorum sp. nov., isolated from human clinical specimens.</title>
        <authorList>
            <person name="Boiten K.E."/>
            <person name="Meijer J."/>
            <person name="van Wezel E.M."/>
            <person name="Veloo A.C.M."/>
        </authorList>
    </citation>
    <scope>NUCLEOTIDE SEQUENCE [LARGE SCALE GENOMIC DNA]</scope>
    <source>
        <strain evidence="20 21">ENR0874</strain>
    </source>
</reference>
<dbReference type="Gene3D" id="1.10.150.20">
    <property type="entry name" value="5' to 3' exonuclease, C-terminal subdomain"/>
    <property type="match status" value="2"/>
</dbReference>
<dbReference type="InterPro" id="IPR054690">
    <property type="entry name" value="DNA_polI_exonuclease"/>
</dbReference>
<dbReference type="PRINTS" id="PR00868">
    <property type="entry name" value="DNAPOLI"/>
</dbReference>
<dbReference type="InterPro" id="IPR020045">
    <property type="entry name" value="DNA_polI_H3TH"/>
</dbReference>
<dbReference type="Pfam" id="PF02739">
    <property type="entry name" value="5_3_exonuc_N"/>
    <property type="match status" value="1"/>
</dbReference>
<dbReference type="Pfam" id="PF22619">
    <property type="entry name" value="DNA_polI_exo1"/>
    <property type="match status" value="1"/>
</dbReference>
<dbReference type="CDD" id="cd09859">
    <property type="entry name" value="PIN_53EXO"/>
    <property type="match status" value="1"/>
</dbReference>
<evidence type="ECO:0000256" key="8">
    <source>
        <dbReference type="ARBA" id="ARBA00022763"/>
    </source>
</evidence>
<evidence type="ECO:0000256" key="13">
    <source>
        <dbReference type="ARBA" id="ARBA00023204"/>
    </source>
</evidence>
<comment type="similarity">
    <text evidence="1 16">Belongs to the DNA polymerase type-A family.</text>
</comment>
<dbReference type="InterPro" id="IPR008918">
    <property type="entry name" value="HhH2"/>
</dbReference>
<dbReference type="InterPro" id="IPR020046">
    <property type="entry name" value="5-3_exonucl_a-hlix_arch_N"/>
</dbReference>
<dbReference type="InterPro" id="IPR029060">
    <property type="entry name" value="PIN-like_dom_sf"/>
</dbReference>
<keyword evidence="12 16" id="KW-0238">DNA-binding</keyword>
<dbReference type="GO" id="GO:0003887">
    <property type="term" value="F:DNA-directed DNA polymerase activity"/>
    <property type="evidence" value="ECO:0007669"/>
    <property type="project" value="UniProtKB-EC"/>
</dbReference>
<evidence type="ECO:0000259" key="17">
    <source>
        <dbReference type="SMART" id="SM00474"/>
    </source>
</evidence>
<dbReference type="InterPro" id="IPR036279">
    <property type="entry name" value="5-3_exonuclease_C_sf"/>
</dbReference>
<comment type="subunit">
    <text evidence="16">Single-chain monomer with multiple functions.</text>
</comment>
<dbReference type="CDD" id="cd09898">
    <property type="entry name" value="H3TH_53EXO"/>
    <property type="match status" value="1"/>
</dbReference>
<evidence type="ECO:0000256" key="5">
    <source>
        <dbReference type="ARBA" id="ARBA00022695"/>
    </source>
</evidence>
<keyword evidence="5 16" id="KW-0548">Nucleotidyltransferase</keyword>
<sequence>MKKTVMLIDGSSLIYRAFFALPNLTNNDGVMTNGVYGFLTMYKNAFDKYKPDYVLVAFDRSGGTFRNEEFKDYKANRDKTPNELSYQFGILKDVLESMGVKYTDLDGFEADDIVGTYAKMAKEAGDEAVLITGDRDYLQLVDDGIIVYLTRKGVSDTVEYNVEKIKEEYGISPKQLIDVKGLMGDKSDNIPGVDGIGEKRALQYIQKYGSIEGLYENIDDITGKKTKENIENGEAMAYLSKKIGTIVTDAPVEFDYDDLALGEIDKESLREKFAKLNFNKFLDELDSDGKDSPKIEFKYEITDDFKDLIESIKEDKEFFFKSLYNGDNYIHSEIFKLAIKTKDSKVFIIKPDDEFTKNFKEIFADESIRKTSFDIKEEIVLFDKIGIKLKAPYDDLMLMHYLIDPSRSSYDLKVLSQSYANFEVDNEEALLGKGAKKKKYEDIESDKLNSYLASIIYAIEYSKDKLLENLKEYQMLDLYDNIEKKLAGVLAAIEIVGFATDREVLEELKEGLDSQIEDLTKDIYDYAGSEFNINSTKQLGEVLFKDLDLPVIKKTKTGFSTDQSVLEKLRDKHPIIEKIEKYRETYKLRSTYIEGLENAIDEDGRIRSTFRQNIASTGRLSSQEPNLQNLPIKTDEGRAIRKAFKAAEGNILIDADYSQIELRILASLADDKNMQDAFNHNIDIHTQTASEVFNTPLNKVSKLQRSEAKAVNFGIIYGISDYGLSQNLNIPRKQAKDYIDSYKASYPQIKAYMDNVVKLAKDQGYIETLFHRRRYIPEISSRNFNVRSFGERIALNTPIQGTAADIIKIAMINTHQTLLDEGLDARIILQIHDEIIIESSLEDKDRAKEILKKCMEDAAELKVKLVVDIGFGDSMYESK</sequence>
<organism evidence="20 21">
    <name type="scientific">Anaerococcus kampingae</name>
    <dbReference type="NCBI Taxonomy" id="3115614"/>
    <lineage>
        <taxon>Bacteria</taxon>
        <taxon>Bacillati</taxon>
        <taxon>Bacillota</taxon>
        <taxon>Tissierellia</taxon>
        <taxon>Tissierellales</taxon>
        <taxon>Peptoniphilaceae</taxon>
        <taxon>Anaerococcus</taxon>
    </lineage>
</organism>
<dbReference type="CDD" id="cd06140">
    <property type="entry name" value="DNA_polA_I_Bacillus_like_exo"/>
    <property type="match status" value="1"/>
</dbReference>
<dbReference type="PANTHER" id="PTHR10133:SF27">
    <property type="entry name" value="DNA POLYMERASE NU"/>
    <property type="match status" value="1"/>
</dbReference>
<dbReference type="EMBL" id="JBGMEF010000019">
    <property type="protein sequence ID" value="MFO3667357.1"/>
    <property type="molecule type" value="Genomic_DNA"/>
</dbReference>
<gene>
    <name evidence="16 20" type="primary">polA</name>
    <name evidence="20" type="ORF">ACCQ42_06185</name>
</gene>
<dbReference type="InterPro" id="IPR043502">
    <property type="entry name" value="DNA/RNA_pol_sf"/>
</dbReference>
<protein>
    <recommendedName>
        <fullName evidence="3 15">DNA polymerase I</fullName>
        <ecNumber evidence="2 15">2.7.7.7</ecNumber>
    </recommendedName>
</protein>
<feature type="domain" description="3'-5' exonuclease" evidence="17">
    <location>
        <begin position="295"/>
        <end position="471"/>
    </location>
</feature>
<evidence type="ECO:0000256" key="12">
    <source>
        <dbReference type="ARBA" id="ARBA00023125"/>
    </source>
</evidence>